<gene>
    <name evidence="2" type="ORF">EVAR_2308_1</name>
</gene>
<reference evidence="2 3" key="1">
    <citation type="journal article" date="2019" name="Commun. Biol.">
        <title>The bagworm genome reveals a unique fibroin gene that provides high tensile strength.</title>
        <authorList>
            <person name="Kono N."/>
            <person name="Nakamura H."/>
            <person name="Ohtoshi R."/>
            <person name="Tomita M."/>
            <person name="Numata K."/>
            <person name="Arakawa K."/>
        </authorList>
    </citation>
    <scope>NUCLEOTIDE SEQUENCE [LARGE SCALE GENOMIC DNA]</scope>
</reference>
<comment type="caution">
    <text evidence="2">The sequence shown here is derived from an EMBL/GenBank/DDBJ whole genome shotgun (WGS) entry which is preliminary data.</text>
</comment>
<dbReference type="Proteomes" id="UP000299102">
    <property type="component" value="Unassembled WGS sequence"/>
</dbReference>
<dbReference type="OrthoDB" id="411823at2759"/>
<dbReference type="EMBL" id="BGZK01000007">
    <property type="protein sequence ID" value="GBP01034.1"/>
    <property type="molecule type" value="Genomic_DNA"/>
</dbReference>
<evidence type="ECO:0000256" key="1">
    <source>
        <dbReference type="SAM" id="MobiDB-lite"/>
    </source>
</evidence>
<keyword evidence="3" id="KW-1185">Reference proteome</keyword>
<protein>
    <submittedName>
        <fullName evidence="2">Uncharacterized protein</fullName>
    </submittedName>
</protein>
<accession>A0A4C1SG97</accession>
<evidence type="ECO:0000313" key="3">
    <source>
        <dbReference type="Proteomes" id="UP000299102"/>
    </source>
</evidence>
<name>A0A4C1SG97_EUMVA</name>
<feature type="region of interest" description="Disordered" evidence="1">
    <location>
        <begin position="1"/>
        <end position="24"/>
    </location>
</feature>
<dbReference type="AlphaFoldDB" id="A0A4C1SG97"/>
<organism evidence="2 3">
    <name type="scientific">Eumeta variegata</name>
    <name type="common">Bagworm moth</name>
    <name type="synonym">Eumeta japonica</name>
    <dbReference type="NCBI Taxonomy" id="151549"/>
    <lineage>
        <taxon>Eukaryota</taxon>
        <taxon>Metazoa</taxon>
        <taxon>Ecdysozoa</taxon>
        <taxon>Arthropoda</taxon>
        <taxon>Hexapoda</taxon>
        <taxon>Insecta</taxon>
        <taxon>Pterygota</taxon>
        <taxon>Neoptera</taxon>
        <taxon>Endopterygota</taxon>
        <taxon>Lepidoptera</taxon>
        <taxon>Glossata</taxon>
        <taxon>Ditrysia</taxon>
        <taxon>Tineoidea</taxon>
        <taxon>Psychidae</taxon>
        <taxon>Oiketicinae</taxon>
        <taxon>Eumeta</taxon>
    </lineage>
</organism>
<proteinExistence type="predicted"/>
<sequence length="94" mass="10701">MVAGVEDPAAHLQLPNKPLRHGPGDNFDTLYEVKCVKDLGDTFLDRELEKPVYFDDLPHPAHVPEIRYKSVWDLDFQTLNCLAVVRPHIYTDGS</sequence>
<evidence type="ECO:0000313" key="2">
    <source>
        <dbReference type="EMBL" id="GBP01034.1"/>
    </source>
</evidence>